<feature type="transmembrane region" description="Helical" evidence="6">
    <location>
        <begin position="41"/>
        <end position="62"/>
    </location>
</feature>
<keyword evidence="3" id="KW-0808">Transferase</keyword>
<evidence type="ECO:0000256" key="6">
    <source>
        <dbReference type="SAM" id="Phobius"/>
    </source>
</evidence>
<feature type="transmembrane region" description="Helical" evidence="6">
    <location>
        <begin position="12"/>
        <end position="34"/>
    </location>
</feature>
<proteinExistence type="predicted"/>
<dbReference type="PANTHER" id="PTHR10434">
    <property type="entry name" value="1-ACYL-SN-GLYCEROL-3-PHOSPHATE ACYLTRANSFERASE"/>
    <property type="match status" value="1"/>
</dbReference>
<gene>
    <name evidence="8" type="ORF">METZ01_LOCUS354141</name>
</gene>
<keyword evidence="6" id="KW-0472">Membrane</keyword>
<feature type="domain" description="Phospholipid/glycerol acyltransferase" evidence="7">
    <location>
        <begin position="74"/>
        <end position="189"/>
    </location>
</feature>
<dbReference type="SMART" id="SM00563">
    <property type="entry name" value="PlsC"/>
    <property type="match status" value="1"/>
</dbReference>
<keyword evidence="6" id="KW-1133">Transmembrane helix</keyword>
<reference evidence="8" key="1">
    <citation type="submission" date="2018-05" db="EMBL/GenBank/DDBJ databases">
        <authorList>
            <person name="Lanie J.A."/>
            <person name="Ng W.-L."/>
            <person name="Kazmierczak K.M."/>
            <person name="Andrzejewski T.M."/>
            <person name="Davidsen T.M."/>
            <person name="Wayne K.J."/>
            <person name="Tettelin H."/>
            <person name="Glass J.I."/>
            <person name="Rusch D."/>
            <person name="Podicherti R."/>
            <person name="Tsui H.-C.T."/>
            <person name="Winkler M.E."/>
        </authorList>
    </citation>
    <scope>NUCLEOTIDE SEQUENCE</scope>
</reference>
<feature type="non-terminal residue" evidence="8">
    <location>
        <position position="1"/>
    </location>
</feature>
<organism evidence="8">
    <name type="scientific">marine metagenome</name>
    <dbReference type="NCBI Taxonomy" id="408172"/>
    <lineage>
        <taxon>unclassified sequences</taxon>
        <taxon>metagenomes</taxon>
        <taxon>ecological metagenomes</taxon>
    </lineage>
</organism>
<keyword evidence="6" id="KW-0812">Transmembrane</keyword>
<dbReference type="AlphaFoldDB" id="A0A382RW63"/>
<protein>
    <recommendedName>
        <fullName evidence="7">Phospholipid/glycerol acyltransferase domain-containing protein</fullName>
    </recommendedName>
</protein>
<keyword evidence="5" id="KW-0012">Acyltransferase</keyword>
<dbReference type="SUPFAM" id="SSF69593">
    <property type="entry name" value="Glycerol-3-phosphate (1)-acyltransferase"/>
    <property type="match status" value="1"/>
</dbReference>
<keyword evidence="2" id="KW-0444">Lipid biosynthesis</keyword>
<keyword evidence="4" id="KW-0443">Lipid metabolism</keyword>
<accession>A0A382RW63</accession>
<dbReference type="GO" id="GO:0006654">
    <property type="term" value="P:phosphatidic acid biosynthetic process"/>
    <property type="evidence" value="ECO:0007669"/>
    <property type="project" value="TreeGrafter"/>
</dbReference>
<comment type="pathway">
    <text evidence="1">Lipid metabolism.</text>
</comment>
<evidence type="ECO:0000256" key="4">
    <source>
        <dbReference type="ARBA" id="ARBA00023098"/>
    </source>
</evidence>
<evidence type="ECO:0000313" key="8">
    <source>
        <dbReference type="EMBL" id="SVD01287.1"/>
    </source>
</evidence>
<name>A0A382RW63_9ZZZZ</name>
<dbReference type="PANTHER" id="PTHR10434:SF64">
    <property type="entry name" value="1-ACYL-SN-GLYCEROL-3-PHOSPHATE ACYLTRANSFERASE-RELATED"/>
    <property type="match status" value="1"/>
</dbReference>
<evidence type="ECO:0000259" key="7">
    <source>
        <dbReference type="SMART" id="SM00563"/>
    </source>
</evidence>
<evidence type="ECO:0000256" key="2">
    <source>
        <dbReference type="ARBA" id="ARBA00022516"/>
    </source>
</evidence>
<dbReference type="CDD" id="cd07989">
    <property type="entry name" value="LPLAT_AGPAT-like"/>
    <property type="match status" value="1"/>
</dbReference>
<sequence>KYFFWTLYNIWFYILVTVLTILVLCPGFIFLVVNKRAYKHFYFFGVMWSRLILFFMGFYPIINQKLDLDTEKSYVFVGNHVSMIDVMLMVSVASKYPMVFVGKKELEKIPIFGYLYRKTCVLVDRSSPESRKAVFNSTREKLNNGTNICFFPEGTVPSPEIELGEFKQGAFSIAIEHQIPIIVFTFLDNKKRFPWSFGNLLAGSKGMPGALRVITHEPISAKNLAMKDMKDLSDKVRNIMLKDLREA</sequence>
<evidence type="ECO:0000256" key="3">
    <source>
        <dbReference type="ARBA" id="ARBA00022679"/>
    </source>
</evidence>
<evidence type="ECO:0000256" key="5">
    <source>
        <dbReference type="ARBA" id="ARBA00023315"/>
    </source>
</evidence>
<dbReference type="EMBL" id="UINC01124261">
    <property type="protein sequence ID" value="SVD01287.1"/>
    <property type="molecule type" value="Genomic_DNA"/>
</dbReference>
<dbReference type="Pfam" id="PF01553">
    <property type="entry name" value="Acyltransferase"/>
    <property type="match status" value="1"/>
</dbReference>
<dbReference type="InterPro" id="IPR002123">
    <property type="entry name" value="Plipid/glycerol_acylTrfase"/>
</dbReference>
<dbReference type="GO" id="GO:0003841">
    <property type="term" value="F:1-acylglycerol-3-phosphate O-acyltransferase activity"/>
    <property type="evidence" value="ECO:0007669"/>
    <property type="project" value="TreeGrafter"/>
</dbReference>
<evidence type="ECO:0000256" key="1">
    <source>
        <dbReference type="ARBA" id="ARBA00005189"/>
    </source>
</evidence>